<comment type="caution">
    <text evidence="1">The sequence shown here is derived from an EMBL/GenBank/DDBJ whole genome shotgun (WGS) entry which is preliminary data.</text>
</comment>
<organism evidence="1 2">
    <name type="scientific">Halteria grandinella</name>
    <dbReference type="NCBI Taxonomy" id="5974"/>
    <lineage>
        <taxon>Eukaryota</taxon>
        <taxon>Sar</taxon>
        <taxon>Alveolata</taxon>
        <taxon>Ciliophora</taxon>
        <taxon>Intramacronucleata</taxon>
        <taxon>Spirotrichea</taxon>
        <taxon>Stichotrichia</taxon>
        <taxon>Sporadotrichida</taxon>
        <taxon>Halteriidae</taxon>
        <taxon>Halteria</taxon>
    </lineage>
</organism>
<name>A0A8J8NSJ3_HALGN</name>
<dbReference type="EMBL" id="RRYP01007706">
    <property type="protein sequence ID" value="TNV80293.1"/>
    <property type="molecule type" value="Genomic_DNA"/>
</dbReference>
<proteinExistence type="predicted"/>
<gene>
    <name evidence="1" type="ORF">FGO68_gene6456</name>
</gene>
<dbReference type="Proteomes" id="UP000785679">
    <property type="component" value="Unassembled WGS sequence"/>
</dbReference>
<evidence type="ECO:0000313" key="2">
    <source>
        <dbReference type="Proteomes" id="UP000785679"/>
    </source>
</evidence>
<protein>
    <submittedName>
        <fullName evidence="1">Uncharacterized protein</fullName>
    </submittedName>
</protein>
<accession>A0A8J8NSJ3</accession>
<keyword evidence="2" id="KW-1185">Reference proteome</keyword>
<sequence length="381" mass="44635">MLYLSFPLYLSVKFLMRVKQLWLYFEQNSQPRIKFQNLSIPYPETEFTVVFNHTKFRKIQSYYQQETNLFYTQCSKIIVHIKQENLACLNHAITSLLHKNDLTIVIDLSLSVVNKIYLQHTLYNFQKQQCQTNKAFILEMAIEDVLDVALLSGDLLVNYLSIVQDSDNDNSISFEILSKLKITQSLEIRLANNKTFIESKIKCECPPELYMSIYDLKANWAEQYLKLLKGFCKFENLKYLAIHQTYCKVAFSPAVYSLYKRIGDFKNIISLTMPISPDGYVNLAVMQMLKSLKKLKNLMLQTLQYIQQIGQVIHQMSEFAIELMIQLRYLQFGITQKDFKIGKLKLRVQPLIIKINNFSTPLFIYDSQYGLRNLSFNTKPS</sequence>
<dbReference type="AlphaFoldDB" id="A0A8J8NSJ3"/>
<evidence type="ECO:0000313" key="1">
    <source>
        <dbReference type="EMBL" id="TNV80293.1"/>
    </source>
</evidence>
<reference evidence="1" key="1">
    <citation type="submission" date="2019-06" db="EMBL/GenBank/DDBJ databases">
        <authorList>
            <person name="Zheng W."/>
        </authorList>
    </citation>
    <scope>NUCLEOTIDE SEQUENCE</scope>
    <source>
        <strain evidence="1">QDHG01</strain>
    </source>
</reference>